<keyword evidence="6" id="KW-0813">Transport</keyword>
<keyword evidence="6" id="KW-0653">Protein transport</keyword>
<protein>
    <submittedName>
        <fullName evidence="9">MotA/TolQ/ExbB proton channel family protein</fullName>
    </submittedName>
</protein>
<keyword evidence="5 7" id="KW-0472">Membrane</keyword>
<dbReference type="RefSeq" id="WP_002562590.1">
    <property type="nucleotide sequence ID" value="NZ_CABJFV010000026.1"/>
</dbReference>
<feature type="transmembrane region" description="Helical" evidence="7">
    <location>
        <begin position="45"/>
        <end position="62"/>
    </location>
</feature>
<feature type="transmembrane region" description="Helical" evidence="7">
    <location>
        <begin position="188"/>
        <end position="213"/>
    </location>
</feature>
<dbReference type="InterPro" id="IPR002898">
    <property type="entry name" value="MotA_ExbB_proton_chnl"/>
</dbReference>
<sequence length="240" mass="25844">MNTLLLLAQGAASMADSLATANPVLTPVDAPAEMNMLDMAVKGGWIMIVLAVLSVGCFYILFERMYAIRKANKEDPMFMDKIKDYIHSGEIKSAINYCRTVNTPSARMIEKGISRLGRPVNDVQAAIENVGNIEVAKLEKGLPVMATIAGGAPMLGFLGTVTGMVRAFYNMANAGSGNIDITLLSGGIYEAMITTVGGLIVGIIAMFAYNYLVMLVDRVVNKMESKTMAFMDLLNEPAQK</sequence>
<dbReference type="GeneID" id="69503480"/>
<evidence type="ECO:0000256" key="1">
    <source>
        <dbReference type="ARBA" id="ARBA00004651"/>
    </source>
</evidence>
<feature type="transmembrane region" description="Helical" evidence="7">
    <location>
        <begin position="144"/>
        <end position="168"/>
    </location>
</feature>
<evidence type="ECO:0000256" key="6">
    <source>
        <dbReference type="RuleBase" id="RU004057"/>
    </source>
</evidence>
<comment type="caution">
    <text evidence="9">The sequence shown here is derived from an EMBL/GenBank/DDBJ whole genome shotgun (WGS) entry which is preliminary data.</text>
</comment>
<proteinExistence type="inferred from homology"/>
<dbReference type="InterPro" id="IPR050790">
    <property type="entry name" value="ExbB/TolQ_transport"/>
</dbReference>
<dbReference type="EMBL" id="QSGO01000026">
    <property type="protein sequence ID" value="RHB30636.1"/>
    <property type="molecule type" value="Genomic_DNA"/>
</dbReference>
<keyword evidence="4 7" id="KW-1133">Transmembrane helix</keyword>
<dbReference type="GO" id="GO:0017038">
    <property type="term" value="P:protein import"/>
    <property type="evidence" value="ECO:0007669"/>
    <property type="project" value="TreeGrafter"/>
</dbReference>
<dbReference type="GO" id="GO:0005886">
    <property type="term" value="C:plasma membrane"/>
    <property type="evidence" value="ECO:0007669"/>
    <property type="project" value="UniProtKB-SubCell"/>
</dbReference>
<evidence type="ECO:0000313" key="10">
    <source>
        <dbReference type="Proteomes" id="UP000284379"/>
    </source>
</evidence>
<dbReference type="PANTHER" id="PTHR30625:SF17">
    <property type="entry name" value="TOLQ-RELATED"/>
    <property type="match status" value="1"/>
</dbReference>
<evidence type="ECO:0000256" key="3">
    <source>
        <dbReference type="ARBA" id="ARBA00022692"/>
    </source>
</evidence>
<comment type="subcellular location">
    <subcellularLocation>
        <location evidence="1">Cell membrane</location>
        <topology evidence="1">Multi-pass membrane protein</topology>
    </subcellularLocation>
    <subcellularLocation>
        <location evidence="6">Membrane</location>
        <topology evidence="6">Multi-pass membrane protein</topology>
    </subcellularLocation>
</comment>
<gene>
    <name evidence="9" type="ORF">DW888_18780</name>
</gene>
<evidence type="ECO:0000256" key="2">
    <source>
        <dbReference type="ARBA" id="ARBA00022475"/>
    </source>
</evidence>
<evidence type="ECO:0000256" key="7">
    <source>
        <dbReference type="SAM" id="Phobius"/>
    </source>
</evidence>
<dbReference type="Pfam" id="PF01618">
    <property type="entry name" value="MotA_ExbB"/>
    <property type="match status" value="1"/>
</dbReference>
<dbReference type="PANTHER" id="PTHR30625">
    <property type="entry name" value="PROTEIN TOLQ"/>
    <property type="match status" value="1"/>
</dbReference>
<accession>A0A413VAL0</accession>
<dbReference type="Proteomes" id="UP000284379">
    <property type="component" value="Unassembled WGS sequence"/>
</dbReference>
<feature type="domain" description="MotA/TolQ/ExbB proton channel" evidence="8">
    <location>
        <begin position="102"/>
        <end position="224"/>
    </location>
</feature>
<keyword evidence="3 7" id="KW-0812">Transmembrane</keyword>
<evidence type="ECO:0000256" key="5">
    <source>
        <dbReference type="ARBA" id="ARBA00023136"/>
    </source>
</evidence>
<name>A0A413VAL0_9BACE</name>
<organism evidence="9 10">
    <name type="scientific">Bacteroides nordii</name>
    <dbReference type="NCBI Taxonomy" id="291645"/>
    <lineage>
        <taxon>Bacteria</taxon>
        <taxon>Pseudomonadati</taxon>
        <taxon>Bacteroidota</taxon>
        <taxon>Bacteroidia</taxon>
        <taxon>Bacteroidales</taxon>
        <taxon>Bacteroidaceae</taxon>
        <taxon>Bacteroides</taxon>
    </lineage>
</organism>
<comment type="similarity">
    <text evidence="6">Belongs to the exbB/tolQ family.</text>
</comment>
<keyword evidence="2" id="KW-1003">Cell membrane</keyword>
<reference evidence="9 10" key="1">
    <citation type="submission" date="2018-08" db="EMBL/GenBank/DDBJ databases">
        <title>A genome reference for cultivated species of the human gut microbiota.</title>
        <authorList>
            <person name="Zou Y."/>
            <person name="Xue W."/>
            <person name="Luo G."/>
        </authorList>
    </citation>
    <scope>NUCLEOTIDE SEQUENCE [LARGE SCALE GENOMIC DNA]</scope>
    <source>
        <strain evidence="9 10">AM40-30BH</strain>
    </source>
</reference>
<evidence type="ECO:0000259" key="8">
    <source>
        <dbReference type="Pfam" id="PF01618"/>
    </source>
</evidence>
<dbReference type="AlphaFoldDB" id="A0A413VAL0"/>
<evidence type="ECO:0000313" key="9">
    <source>
        <dbReference type="EMBL" id="RHB30636.1"/>
    </source>
</evidence>
<evidence type="ECO:0000256" key="4">
    <source>
        <dbReference type="ARBA" id="ARBA00022989"/>
    </source>
</evidence>